<evidence type="ECO:0000313" key="2">
    <source>
        <dbReference type="Proteomes" id="UP000278673"/>
    </source>
</evidence>
<organism evidence="1 2">
    <name type="scientific">Streptomyces triticirhizae</name>
    <dbReference type="NCBI Taxonomy" id="2483353"/>
    <lineage>
        <taxon>Bacteria</taxon>
        <taxon>Bacillati</taxon>
        <taxon>Actinomycetota</taxon>
        <taxon>Actinomycetes</taxon>
        <taxon>Kitasatosporales</taxon>
        <taxon>Streptomycetaceae</taxon>
        <taxon>Streptomyces</taxon>
    </lineage>
</organism>
<dbReference type="Proteomes" id="UP000278673">
    <property type="component" value="Unassembled WGS sequence"/>
</dbReference>
<sequence>MAADDRAHTHESYAFACLSCGFGWEQEFEIEHVTDVGGQPTVRYLVDGRLVPSPLTQPSCPNCGGHRVRVLKAGTVAAVLPPDGPEEEPPLG</sequence>
<gene>
    <name evidence="1" type="ORF">EBN88_20965</name>
</gene>
<reference evidence="1 2" key="1">
    <citation type="submission" date="2018-10" db="EMBL/GenBank/DDBJ databases">
        <title>Isolation, diversity and antifungal activity of actinobacteria from wheat.</title>
        <authorList>
            <person name="Han C."/>
        </authorList>
    </citation>
    <scope>NUCLEOTIDE SEQUENCE [LARGE SCALE GENOMIC DNA]</scope>
    <source>
        <strain evidence="1 2">NEAU-YY642</strain>
    </source>
</reference>
<accession>A0A3M2LGU1</accession>
<protein>
    <submittedName>
        <fullName evidence="1">Uncharacterized protein</fullName>
    </submittedName>
</protein>
<dbReference type="EMBL" id="RFFJ01000136">
    <property type="protein sequence ID" value="RMI36664.1"/>
    <property type="molecule type" value="Genomic_DNA"/>
</dbReference>
<keyword evidence="2" id="KW-1185">Reference proteome</keyword>
<evidence type="ECO:0000313" key="1">
    <source>
        <dbReference type="EMBL" id="RMI36664.1"/>
    </source>
</evidence>
<comment type="caution">
    <text evidence="1">The sequence shown here is derived from an EMBL/GenBank/DDBJ whole genome shotgun (WGS) entry which is preliminary data.</text>
</comment>
<name>A0A3M2LGU1_9ACTN</name>
<dbReference type="RefSeq" id="WP_122185462.1">
    <property type="nucleotide sequence ID" value="NZ_RFFJ01000136.1"/>
</dbReference>
<proteinExistence type="predicted"/>
<dbReference type="AlphaFoldDB" id="A0A3M2LGU1"/>